<dbReference type="Proteomes" id="UP000663671">
    <property type="component" value="Chromosome 4"/>
</dbReference>
<accession>A0A8A1M7G1</accession>
<dbReference type="Gene3D" id="3.20.20.100">
    <property type="entry name" value="NADP-dependent oxidoreductase domain"/>
    <property type="match status" value="1"/>
</dbReference>
<sequence length="219" mass="24676">MERQGCTLAPKSMRQPIPYCYSIHNHQRAFDYSNFPFHTPCKEEKGGLNTPKNRRITRRSKSEQSETDLSLDIKFKLSNGVTITGLGFGTVANECTKGESYAAALHTLGTGHRHLDCAWFYLNEDERKINNVKGPDIWVTTKVWNHLYDKDGVQWSLNDSLKKLNLDYVGLFLIHWPISCEMPTTGEKVVEDPTLKVIAKECGHTASPGVAQVCEPGSY</sequence>
<evidence type="ECO:0000256" key="2">
    <source>
        <dbReference type="SAM" id="MobiDB-lite"/>
    </source>
</evidence>
<protein>
    <recommendedName>
        <fullName evidence="3">NADP-dependent oxidoreductase domain-containing protein</fullName>
    </recommendedName>
</protein>
<dbReference type="SUPFAM" id="SSF51430">
    <property type="entry name" value="NAD(P)-linked oxidoreductase"/>
    <property type="match status" value="1"/>
</dbReference>
<organism evidence="4 5">
    <name type="scientific">Ajellomyces capsulatus</name>
    <name type="common">Darling's disease fungus</name>
    <name type="synonym">Histoplasma capsulatum</name>
    <dbReference type="NCBI Taxonomy" id="5037"/>
    <lineage>
        <taxon>Eukaryota</taxon>
        <taxon>Fungi</taxon>
        <taxon>Dikarya</taxon>
        <taxon>Ascomycota</taxon>
        <taxon>Pezizomycotina</taxon>
        <taxon>Eurotiomycetes</taxon>
        <taxon>Eurotiomycetidae</taxon>
        <taxon>Onygenales</taxon>
        <taxon>Ajellomycetaceae</taxon>
        <taxon>Histoplasma</taxon>
    </lineage>
</organism>
<dbReference type="Pfam" id="PF00248">
    <property type="entry name" value="Aldo_ket_red"/>
    <property type="match status" value="1"/>
</dbReference>
<dbReference type="GO" id="GO:0016491">
    <property type="term" value="F:oxidoreductase activity"/>
    <property type="evidence" value="ECO:0007669"/>
    <property type="project" value="UniProtKB-KW"/>
</dbReference>
<gene>
    <name evidence="4" type="ORF">I7I51_05464</name>
</gene>
<reference evidence="4" key="1">
    <citation type="submission" date="2021-01" db="EMBL/GenBank/DDBJ databases">
        <title>Chromosome-level genome assembly of a human fungal pathogen reveals clustering of transcriptionally co-regulated genes.</title>
        <authorList>
            <person name="Voorhies M."/>
            <person name="Cohen S."/>
            <person name="Shea T.P."/>
            <person name="Petrus S."/>
            <person name="Munoz J.F."/>
            <person name="Poplawski S."/>
            <person name="Goldman W.E."/>
            <person name="Michael T."/>
            <person name="Cuomo C.A."/>
            <person name="Sil A."/>
            <person name="Beyhan S."/>
        </authorList>
    </citation>
    <scope>NUCLEOTIDE SEQUENCE</scope>
    <source>
        <strain evidence="4">WU24</strain>
    </source>
</reference>
<keyword evidence="1" id="KW-0560">Oxidoreductase</keyword>
<dbReference type="AlphaFoldDB" id="A0A8A1M7G1"/>
<evidence type="ECO:0000259" key="3">
    <source>
        <dbReference type="Pfam" id="PF00248"/>
    </source>
</evidence>
<dbReference type="PANTHER" id="PTHR11732">
    <property type="entry name" value="ALDO/KETO REDUCTASE"/>
    <property type="match status" value="1"/>
</dbReference>
<proteinExistence type="predicted"/>
<name>A0A8A1M7G1_AJECA</name>
<dbReference type="InterPro" id="IPR036812">
    <property type="entry name" value="NAD(P)_OxRdtase_dom_sf"/>
</dbReference>
<dbReference type="EMBL" id="CP069110">
    <property type="protein sequence ID" value="QSS60663.1"/>
    <property type="molecule type" value="Genomic_DNA"/>
</dbReference>
<dbReference type="PRINTS" id="PR00069">
    <property type="entry name" value="ALDKETRDTASE"/>
</dbReference>
<evidence type="ECO:0000313" key="5">
    <source>
        <dbReference type="Proteomes" id="UP000663671"/>
    </source>
</evidence>
<dbReference type="OrthoDB" id="416253at2759"/>
<dbReference type="VEuPathDB" id="FungiDB:I7I51_05464"/>
<evidence type="ECO:0000313" key="4">
    <source>
        <dbReference type="EMBL" id="QSS60663.1"/>
    </source>
</evidence>
<evidence type="ECO:0000256" key="1">
    <source>
        <dbReference type="ARBA" id="ARBA00023002"/>
    </source>
</evidence>
<feature type="domain" description="NADP-dependent oxidoreductase" evidence="3">
    <location>
        <begin position="87"/>
        <end position="178"/>
    </location>
</feature>
<feature type="region of interest" description="Disordered" evidence="2">
    <location>
        <begin position="43"/>
        <end position="63"/>
    </location>
</feature>
<dbReference type="InterPro" id="IPR020471">
    <property type="entry name" value="AKR"/>
</dbReference>
<dbReference type="InterPro" id="IPR023210">
    <property type="entry name" value="NADP_OxRdtase_dom"/>
</dbReference>